<dbReference type="Proteomes" id="UP001589865">
    <property type="component" value="Unassembled WGS sequence"/>
</dbReference>
<evidence type="ECO:0000313" key="2">
    <source>
        <dbReference type="Proteomes" id="UP001589865"/>
    </source>
</evidence>
<gene>
    <name evidence="1" type="ORF">ACFFGY_05030</name>
</gene>
<proteinExistence type="predicted"/>
<keyword evidence="2" id="KW-1185">Reference proteome</keyword>
<comment type="caution">
    <text evidence="1">The sequence shown here is derived from an EMBL/GenBank/DDBJ whole genome shotgun (WGS) entry which is preliminary data.</text>
</comment>
<accession>A0ABV6JPE9</accession>
<sequence>MTLLLLSDGLCSLEFDTSDIPLVAAAISERYGVPEQRLFATAAEYRFGGCSFAFQNQWDDPCLIAGSSEGSEILKALHELLATT</sequence>
<dbReference type="EMBL" id="JBHLUN010000003">
    <property type="protein sequence ID" value="MFC0407601.1"/>
    <property type="molecule type" value="Genomic_DNA"/>
</dbReference>
<protein>
    <submittedName>
        <fullName evidence="1">Uncharacterized protein</fullName>
    </submittedName>
</protein>
<name>A0ABV6JPE9_9PROT</name>
<organism evidence="1 2">
    <name type="scientific">Roseomonas elaeocarpi</name>
    <dbReference type="NCBI Taxonomy" id="907779"/>
    <lineage>
        <taxon>Bacteria</taxon>
        <taxon>Pseudomonadati</taxon>
        <taxon>Pseudomonadota</taxon>
        <taxon>Alphaproteobacteria</taxon>
        <taxon>Acetobacterales</taxon>
        <taxon>Roseomonadaceae</taxon>
        <taxon>Roseomonas</taxon>
    </lineage>
</organism>
<evidence type="ECO:0000313" key="1">
    <source>
        <dbReference type="EMBL" id="MFC0407601.1"/>
    </source>
</evidence>
<dbReference type="RefSeq" id="WP_377043315.1">
    <property type="nucleotide sequence ID" value="NZ_JBHLUN010000003.1"/>
</dbReference>
<reference evidence="1 2" key="1">
    <citation type="submission" date="2024-09" db="EMBL/GenBank/DDBJ databases">
        <authorList>
            <person name="Sun Q."/>
            <person name="Mori K."/>
        </authorList>
    </citation>
    <scope>NUCLEOTIDE SEQUENCE [LARGE SCALE GENOMIC DNA]</scope>
    <source>
        <strain evidence="1 2">TBRC 5777</strain>
    </source>
</reference>